<gene>
    <name evidence="9" type="ORF">UY82_C0042G0001</name>
</gene>
<comment type="cofactor">
    <cofactor evidence="2">
        <name>Mn(2+)</name>
        <dbReference type="ChEBI" id="CHEBI:29035"/>
    </cofactor>
</comment>
<evidence type="ECO:0000259" key="8">
    <source>
        <dbReference type="SMART" id="SM00471"/>
    </source>
</evidence>
<evidence type="ECO:0000256" key="3">
    <source>
        <dbReference type="ARBA" id="ARBA00001941"/>
    </source>
</evidence>
<dbReference type="EC" id="3.1.3.89" evidence="5"/>
<evidence type="ECO:0000256" key="7">
    <source>
        <dbReference type="ARBA" id="ARBA00022801"/>
    </source>
</evidence>
<proteinExistence type="predicted"/>
<evidence type="ECO:0000313" key="9">
    <source>
        <dbReference type="EMBL" id="KKW35297.1"/>
    </source>
</evidence>
<accession>A0A0G2A361</accession>
<dbReference type="InterPro" id="IPR003607">
    <property type="entry name" value="HD/PDEase_dom"/>
</dbReference>
<name>A0A0G2A361_9BACT</name>
<comment type="catalytic activity">
    <reaction evidence="1">
        <text>a 2'-deoxyribonucleoside 5'-phosphate + H2O = a 2'-deoxyribonucleoside + phosphate</text>
        <dbReference type="Rhea" id="RHEA:36167"/>
        <dbReference type="ChEBI" id="CHEBI:15377"/>
        <dbReference type="ChEBI" id="CHEBI:18274"/>
        <dbReference type="ChEBI" id="CHEBI:43474"/>
        <dbReference type="ChEBI" id="CHEBI:65317"/>
        <dbReference type="EC" id="3.1.3.89"/>
    </reaction>
</comment>
<dbReference type="GO" id="GO:0002953">
    <property type="term" value="F:5'-deoxynucleotidase activity"/>
    <property type="evidence" value="ECO:0007669"/>
    <property type="project" value="UniProtKB-EC"/>
</dbReference>
<dbReference type="CDD" id="cd00077">
    <property type="entry name" value="HDc"/>
    <property type="match status" value="1"/>
</dbReference>
<dbReference type="Gene3D" id="1.10.3210.10">
    <property type="entry name" value="Hypothetical protein af1432"/>
    <property type="match status" value="1"/>
</dbReference>
<dbReference type="SMART" id="SM00471">
    <property type="entry name" value="HDc"/>
    <property type="match status" value="1"/>
</dbReference>
<evidence type="ECO:0000256" key="6">
    <source>
        <dbReference type="ARBA" id="ARBA00022723"/>
    </source>
</evidence>
<dbReference type="InterPro" id="IPR039356">
    <property type="entry name" value="YfbR/HDDC2"/>
</dbReference>
<evidence type="ECO:0000256" key="4">
    <source>
        <dbReference type="ARBA" id="ARBA00011738"/>
    </source>
</evidence>
<dbReference type="GO" id="GO:0005737">
    <property type="term" value="C:cytoplasm"/>
    <property type="evidence" value="ECO:0007669"/>
    <property type="project" value="TreeGrafter"/>
</dbReference>
<dbReference type="GO" id="GO:0046872">
    <property type="term" value="F:metal ion binding"/>
    <property type="evidence" value="ECO:0007669"/>
    <property type="project" value="UniProtKB-KW"/>
</dbReference>
<protein>
    <recommendedName>
        <fullName evidence="5">5'-deoxynucleotidase</fullName>
        <ecNumber evidence="5">3.1.3.89</ecNumber>
    </recommendedName>
</protein>
<keyword evidence="7 9" id="KW-0378">Hydrolase</keyword>
<evidence type="ECO:0000313" key="10">
    <source>
        <dbReference type="Proteomes" id="UP000033865"/>
    </source>
</evidence>
<sequence length="201" mass="23944">MSMKRDVEFLYEIGTLRFLQRTWTQLLRERDMANLAEHSFRVAWTAMTIAKYEGADIGKVAKMALVHDISEGRTGDAHYVSRFYVERHEEKAIEDIFHDTLLGEEMKSLWLEYEARETLEAKCVKDADWLDVDFELKEVYAKGDRIGEEDLWHRDQLRDKLYTPTGKRLWDAIYQSDPHAWHRNATNRYNSGDWQRHEQTK</sequence>
<reference evidence="9 10" key="1">
    <citation type="journal article" date="2015" name="Nature">
        <title>rRNA introns, odd ribosomes, and small enigmatic genomes across a large radiation of phyla.</title>
        <authorList>
            <person name="Brown C.T."/>
            <person name="Hug L.A."/>
            <person name="Thomas B.C."/>
            <person name="Sharon I."/>
            <person name="Castelle C.J."/>
            <person name="Singh A."/>
            <person name="Wilkins M.J."/>
            <person name="Williams K.H."/>
            <person name="Banfield J.F."/>
        </authorList>
    </citation>
    <scope>NUCLEOTIDE SEQUENCE [LARGE SCALE GENOMIC DNA]</scope>
</reference>
<dbReference type="PANTHER" id="PTHR11845">
    <property type="entry name" value="5'-DEOXYNUCLEOTIDASE HDDC2"/>
    <property type="match status" value="1"/>
</dbReference>
<comment type="cofactor">
    <cofactor evidence="3">
        <name>Co(2+)</name>
        <dbReference type="ChEBI" id="CHEBI:48828"/>
    </cofactor>
</comment>
<comment type="subunit">
    <text evidence="4">Homodimer.</text>
</comment>
<dbReference type="EMBL" id="LCRN01000042">
    <property type="protein sequence ID" value="KKW35297.1"/>
    <property type="molecule type" value="Genomic_DNA"/>
</dbReference>
<dbReference type="Pfam" id="PF13023">
    <property type="entry name" value="HD_3"/>
    <property type="match status" value="1"/>
</dbReference>
<evidence type="ECO:0000256" key="2">
    <source>
        <dbReference type="ARBA" id="ARBA00001936"/>
    </source>
</evidence>
<dbReference type="InterPro" id="IPR006674">
    <property type="entry name" value="HD_domain"/>
</dbReference>
<feature type="domain" description="HD/PDEase" evidence="8">
    <location>
        <begin position="31"/>
        <end position="142"/>
    </location>
</feature>
<evidence type="ECO:0000256" key="1">
    <source>
        <dbReference type="ARBA" id="ARBA00001638"/>
    </source>
</evidence>
<dbReference type="AlphaFoldDB" id="A0A0G2A361"/>
<dbReference type="SUPFAM" id="SSF109604">
    <property type="entry name" value="HD-domain/PDEase-like"/>
    <property type="match status" value="1"/>
</dbReference>
<keyword evidence="6" id="KW-0479">Metal-binding</keyword>
<organism evidence="9 10">
    <name type="scientific">Candidatus Uhrbacteria bacterium GW2011_GWC2_53_7</name>
    <dbReference type="NCBI Taxonomy" id="1618986"/>
    <lineage>
        <taxon>Bacteria</taxon>
        <taxon>Candidatus Uhriibacteriota</taxon>
    </lineage>
</organism>
<dbReference type="Proteomes" id="UP000033865">
    <property type="component" value="Unassembled WGS sequence"/>
</dbReference>
<evidence type="ECO:0000256" key="5">
    <source>
        <dbReference type="ARBA" id="ARBA00012964"/>
    </source>
</evidence>
<comment type="caution">
    <text evidence="9">The sequence shown here is derived from an EMBL/GenBank/DDBJ whole genome shotgun (WGS) entry which is preliminary data.</text>
</comment>
<dbReference type="PANTHER" id="PTHR11845:SF13">
    <property type="entry name" value="5'-DEOXYNUCLEOTIDASE HDDC2"/>
    <property type="match status" value="1"/>
</dbReference>